<dbReference type="RefSeq" id="WP_210057289.1">
    <property type="nucleotide sequence ID" value="NZ_BAAAMH010000010.1"/>
</dbReference>
<accession>A0ABS4ZAS1</accession>
<dbReference type="EMBL" id="JAGIOB010000001">
    <property type="protein sequence ID" value="MBP2418064.1"/>
    <property type="molecule type" value="Genomic_DNA"/>
</dbReference>
<keyword evidence="3" id="KW-1185">Reference proteome</keyword>
<evidence type="ECO:0000313" key="3">
    <source>
        <dbReference type="Proteomes" id="UP000758168"/>
    </source>
</evidence>
<organism evidence="2 3">
    <name type="scientific">Microlunatus capsulatus</name>
    <dbReference type="NCBI Taxonomy" id="99117"/>
    <lineage>
        <taxon>Bacteria</taxon>
        <taxon>Bacillati</taxon>
        <taxon>Actinomycetota</taxon>
        <taxon>Actinomycetes</taxon>
        <taxon>Propionibacteriales</taxon>
        <taxon>Propionibacteriaceae</taxon>
        <taxon>Microlunatus</taxon>
    </lineage>
</organism>
<keyword evidence="1" id="KW-0812">Transmembrane</keyword>
<feature type="transmembrane region" description="Helical" evidence="1">
    <location>
        <begin position="15"/>
        <end position="39"/>
    </location>
</feature>
<gene>
    <name evidence="2" type="ORF">JOF54_002986</name>
</gene>
<reference evidence="2 3" key="1">
    <citation type="submission" date="2021-03" db="EMBL/GenBank/DDBJ databases">
        <title>Sequencing the genomes of 1000 actinobacteria strains.</title>
        <authorList>
            <person name="Klenk H.-P."/>
        </authorList>
    </citation>
    <scope>NUCLEOTIDE SEQUENCE [LARGE SCALE GENOMIC DNA]</scope>
    <source>
        <strain evidence="2 3">DSM 12936</strain>
    </source>
</reference>
<name>A0ABS4ZAS1_9ACTN</name>
<keyword evidence="1" id="KW-1133">Transmembrane helix</keyword>
<sequence>MNPRDFGHGVHGEAFLLLPFVAALVLLLALLAGVGLHLLRSGRLELRGRGAGPRPEEEAKRVLAERFARGEVSGEEFMERSSLLNWTPGVDAAAPRPWPARLRR</sequence>
<evidence type="ECO:0000313" key="2">
    <source>
        <dbReference type="EMBL" id="MBP2418064.1"/>
    </source>
</evidence>
<protein>
    <submittedName>
        <fullName evidence="2">Membrane protein</fullName>
    </submittedName>
</protein>
<keyword evidence="1" id="KW-0472">Membrane</keyword>
<dbReference type="Proteomes" id="UP000758168">
    <property type="component" value="Unassembled WGS sequence"/>
</dbReference>
<comment type="caution">
    <text evidence="2">The sequence shown here is derived from an EMBL/GenBank/DDBJ whole genome shotgun (WGS) entry which is preliminary data.</text>
</comment>
<proteinExistence type="predicted"/>
<evidence type="ECO:0000256" key="1">
    <source>
        <dbReference type="SAM" id="Phobius"/>
    </source>
</evidence>